<dbReference type="FunFam" id="2.40.100.10:FF:000014">
    <property type="entry name" value="Peptidyl-prolyl cis-trans isomerase cyp65"/>
    <property type="match status" value="1"/>
</dbReference>
<name>A0A1Y1W019_9FUNG</name>
<evidence type="ECO:0000256" key="5">
    <source>
        <dbReference type="ARBA" id="ARBA00007930"/>
    </source>
</evidence>
<feature type="domain" description="U-box" evidence="13">
    <location>
        <begin position="41"/>
        <end position="114"/>
    </location>
</feature>
<feature type="domain" description="PPIase cyclophilin-type" evidence="12">
    <location>
        <begin position="258"/>
        <end position="401"/>
    </location>
</feature>
<evidence type="ECO:0000256" key="1">
    <source>
        <dbReference type="ARBA" id="ARBA00000900"/>
    </source>
</evidence>
<feature type="compositionally biased region" description="Basic and acidic residues" evidence="11">
    <location>
        <begin position="484"/>
        <end position="494"/>
    </location>
</feature>
<dbReference type="RefSeq" id="XP_040740818.1">
    <property type="nucleotide sequence ID" value="XM_040888475.1"/>
</dbReference>
<dbReference type="Gene3D" id="3.30.40.10">
    <property type="entry name" value="Zinc/RING finger domain, C3HC4 (zinc finger)"/>
    <property type="match status" value="1"/>
</dbReference>
<dbReference type="InterPro" id="IPR029000">
    <property type="entry name" value="Cyclophilin-like_dom_sf"/>
</dbReference>
<dbReference type="GO" id="GO:0071013">
    <property type="term" value="C:catalytic step 2 spliceosome"/>
    <property type="evidence" value="ECO:0007669"/>
    <property type="project" value="TreeGrafter"/>
</dbReference>
<dbReference type="GO" id="GO:0003755">
    <property type="term" value="F:peptidyl-prolyl cis-trans isomerase activity"/>
    <property type="evidence" value="ECO:0007669"/>
    <property type="project" value="UniProtKB-KW"/>
</dbReference>
<evidence type="ECO:0000256" key="4">
    <source>
        <dbReference type="ARBA" id="ARBA00004123"/>
    </source>
</evidence>
<dbReference type="Pfam" id="PF00160">
    <property type="entry name" value="Pro_isomerase"/>
    <property type="match status" value="1"/>
</dbReference>
<dbReference type="PANTHER" id="PTHR45625">
    <property type="entry name" value="PEPTIDYL-PROLYL CIS-TRANS ISOMERASE-RELATED"/>
    <property type="match status" value="1"/>
</dbReference>
<dbReference type="GO" id="GO:0000209">
    <property type="term" value="P:protein polyubiquitination"/>
    <property type="evidence" value="ECO:0007669"/>
    <property type="project" value="TreeGrafter"/>
</dbReference>
<comment type="catalytic activity">
    <reaction evidence="2">
        <text>[protein]-peptidylproline (omega=180) = [protein]-peptidylproline (omega=0)</text>
        <dbReference type="Rhea" id="RHEA:16237"/>
        <dbReference type="Rhea" id="RHEA-COMP:10747"/>
        <dbReference type="Rhea" id="RHEA-COMP:10748"/>
        <dbReference type="ChEBI" id="CHEBI:83833"/>
        <dbReference type="ChEBI" id="CHEBI:83834"/>
        <dbReference type="EC" id="5.2.1.8"/>
    </reaction>
</comment>
<comment type="similarity">
    <text evidence="5">Belongs to the cyclophilin-type PPIase family. PPIL2 subfamily.</text>
</comment>
<comment type="subcellular location">
    <subcellularLocation>
        <location evidence="4">Nucleus</location>
    </subcellularLocation>
</comment>
<dbReference type="SUPFAM" id="SSF57850">
    <property type="entry name" value="RING/U-box"/>
    <property type="match status" value="1"/>
</dbReference>
<accession>A0A1Y1W019</accession>
<dbReference type="InterPro" id="IPR026951">
    <property type="entry name" value="PPIL2_U-box_dom"/>
</dbReference>
<dbReference type="InterPro" id="IPR044666">
    <property type="entry name" value="Cyclophilin_A-like"/>
</dbReference>
<dbReference type="STRING" id="61395.A0A1Y1W019"/>
<protein>
    <submittedName>
        <fullName evidence="14">Peptidyl-prolyl cis-trans isomerase-like 2</fullName>
    </submittedName>
</protein>
<dbReference type="GO" id="GO:0006457">
    <property type="term" value="P:protein folding"/>
    <property type="evidence" value="ECO:0007669"/>
    <property type="project" value="InterPro"/>
</dbReference>
<evidence type="ECO:0000256" key="11">
    <source>
        <dbReference type="SAM" id="MobiDB-lite"/>
    </source>
</evidence>
<reference evidence="14 15" key="1">
    <citation type="submission" date="2016-07" db="EMBL/GenBank/DDBJ databases">
        <title>Pervasive Adenine N6-methylation of Active Genes in Fungi.</title>
        <authorList>
            <consortium name="DOE Joint Genome Institute"/>
            <person name="Mondo S.J."/>
            <person name="Dannebaum R.O."/>
            <person name="Kuo R.C."/>
            <person name="Labutti K."/>
            <person name="Haridas S."/>
            <person name="Kuo A."/>
            <person name="Salamov A."/>
            <person name="Ahrendt S.R."/>
            <person name="Lipzen A."/>
            <person name="Sullivan W."/>
            <person name="Andreopoulos W.B."/>
            <person name="Clum A."/>
            <person name="Lindquist E."/>
            <person name="Daum C."/>
            <person name="Ramamoorthy G.K."/>
            <person name="Gryganskyi A."/>
            <person name="Culley D."/>
            <person name="Magnuson J.K."/>
            <person name="James T.Y."/>
            <person name="O'Malley M.A."/>
            <person name="Stajich J.E."/>
            <person name="Spatafora J.W."/>
            <person name="Visel A."/>
            <person name="Grigoriev I.V."/>
        </authorList>
    </citation>
    <scope>NUCLEOTIDE SEQUENCE [LARGE SCALE GENOMIC DNA]</scope>
    <source>
        <strain evidence="14 15">ATCC 12442</strain>
    </source>
</reference>
<dbReference type="GeneID" id="63805123"/>
<dbReference type="PANTHER" id="PTHR45625:SF1">
    <property type="entry name" value="RING-TYPE E3 UBIQUITIN-PROTEIN LIGASE PPIL2"/>
    <property type="match status" value="1"/>
</dbReference>
<comment type="caution">
    <text evidence="14">The sequence shown here is derived from an EMBL/GenBank/DDBJ whole genome shotgun (WGS) entry which is preliminary data.</text>
</comment>
<feature type="region of interest" description="Disordered" evidence="11">
    <location>
        <begin position="420"/>
        <end position="513"/>
    </location>
</feature>
<evidence type="ECO:0000256" key="6">
    <source>
        <dbReference type="ARBA" id="ARBA00022679"/>
    </source>
</evidence>
<dbReference type="Proteomes" id="UP000193922">
    <property type="component" value="Unassembled WGS sequence"/>
</dbReference>
<evidence type="ECO:0000256" key="10">
    <source>
        <dbReference type="ARBA" id="ARBA00023242"/>
    </source>
</evidence>
<dbReference type="OrthoDB" id="407558at2759"/>
<dbReference type="AlphaFoldDB" id="A0A1Y1W019"/>
<evidence type="ECO:0000256" key="8">
    <source>
        <dbReference type="ARBA" id="ARBA00023110"/>
    </source>
</evidence>
<dbReference type="CDD" id="cd01923">
    <property type="entry name" value="cyclophilin_RING"/>
    <property type="match status" value="1"/>
</dbReference>
<feature type="region of interest" description="Disordered" evidence="11">
    <location>
        <begin position="174"/>
        <end position="211"/>
    </location>
</feature>
<dbReference type="Gene3D" id="2.40.100.10">
    <property type="entry name" value="Cyclophilin-like"/>
    <property type="match status" value="1"/>
</dbReference>
<evidence type="ECO:0000313" key="14">
    <source>
        <dbReference type="EMBL" id="ORX66859.1"/>
    </source>
</evidence>
<dbReference type="PROSITE" id="PS50072">
    <property type="entry name" value="CSA_PPIASE_2"/>
    <property type="match status" value="1"/>
</dbReference>
<evidence type="ECO:0000259" key="12">
    <source>
        <dbReference type="PROSITE" id="PS50072"/>
    </source>
</evidence>
<evidence type="ECO:0000313" key="15">
    <source>
        <dbReference type="Proteomes" id="UP000193922"/>
    </source>
</evidence>
<proteinExistence type="inferred from homology"/>
<dbReference type="PROSITE" id="PS51698">
    <property type="entry name" value="U_BOX"/>
    <property type="match status" value="1"/>
</dbReference>
<dbReference type="InterPro" id="IPR013083">
    <property type="entry name" value="Znf_RING/FYVE/PHD"/>
</dbReference>
<dbReference type="SUPFAM" id="SSF50891">
    <property type="entry name" value="Cyclophilin-like"/>
    <property type="match status" value="1"/>
</dbReference>
<dbReference type="InterPro" id="IPR020892">
    <property type="entry name" value="Cyclophilin-type_PPIase_CS"/>
</dbReference>
<dbReference type="PROSITE" id="PS00170">
    <property type="entry name" value="CSA_PPIASE_1"/>
    <property type="match status" value="1"/>
</dbReference>
<comment type="function">
    <text evidence="3">May catalyze the cis-trans isomerization of proline imidic peptide bonds in oligopeptides thereby assisting the folding of proteins. May also function as a chaperone, playing a role in intracellular transport of proteins. May also have a protein ubiquitin ligase activity acting as an E3 ubiquitin protein ligase or as a ubiquitin-ubiquitin ligase promoting elongation of ubiquitin chains on proteins.</text>
</comment>
<dbReference type="CDD" id="cd16663">
    <property type="entry name" value="RING-Ubox_PPIL2"/>
    <property type="match status" value="1"/>
</dbReference>
<keyword evidence="6" id="KW-0808">Transferase</keyword>
<keyword evidence="7" id="KW-0833">Ubl conjugation pathway</keyword>
<dbReference type="EMBL" id="MCFD01000014">
    <property type="protein sequence ID" value="ORX66859.1"/>
    <property type="molecule type" value="Genomic_DNA"/>
</dbReference>
<evidence type="ECO:0000256" key="9">
    <source>
        <dbReference type="ARBA" id="ARBA00023235"/>
    </source>
</evidence>
<evidence type="ECO:0000256" key="2">
    <source>
        <dbReference type="ARBA" id="ARBA00000971"/>
    </source>
</evidence>
<keyword evidence="15" id="KW-1185">Reference proteome</keyword>
<sequence>MGRWTDKPYIAQSEWANAHSEGGMSFGGKKTQIESIKDAAQRQPFDSCTLSLRPFTEPVCTRDGSVFERDNIEAYIKEYHKHPVTGEPLAATDLVTLNYHKNQDGKYVDPVSLKPFSEFSKIAANAKSGNVYLWESLEEFNIKEKNWTDLVSGEPFKRQDIIVLQDPKAKKKAVVAQGKESTSGATKSVKPGTPAAPKSTEKRPYNAASYSKGQTAASFTSTTMTPVTKNESDTIGDEEFMFARVKDKGYARIVTDFGDINLELYCDKTPITCYNFIKLAQSGYYKGVKFHRSIKNFMLQGGDPTGTGRGGKSFWGKDFKDEIKQGKSHSERGVLSMANRGPNTNSSQFFILYRAATHLDGKHTIFGRVVGGLPVLAKIEAVPTDSMDRPEKDVVIKDVKVFVDPFGEFQKRLERKIEHEESEQALKEGKRKRTEEEELEHERNTTTWLGTKVPSRSSEPRADPADGSTATASRRGVGRYLKKVHLDNPKHAADAEQESNAQSGYKFGDFGDW</sequence>
<keyword evidence="9 14" id="KW-0413">Isomerase</keyword>
<dbReference type="GO" id="GO:0061630">
    <property type="term" value="F:ubiquitin protein ligase activity"/>
    <property type="evidence" value="ECO:0007669"/>
    <property type="project" value="UniProtKB-EC"/>
</dbReference>
<evidence type="ECO:0000256" key="7">
    <source>
        <dbReference type="ARBA" id="ARBA00022786"/>
    </source>
</evidence>
<dbReference type="PRINTS" id="PR00153">
    <property type="entry name" value="CSAPPISMRASE"/>
</dbReference>
<keyword evidence="8" id="KW-0697">Rotamase</keyword>
<keyword evidence="10" id="KW-0539">Nucleus</keyword>
<dbReference type="FunFam" id="3.30.40.10:FF:000079">
    <property type="entry name" value="Peptidyl-prolyl cis-trans isomerase 2"/>
    <property type="match status" value="1"/>
</dbReference>
<dbReference type="InterPro" id="IPR002130">
    <property type="entry name" value="Cyclophilin-type_PPIase_dom"/>
</dbReference>
<organism evidence="14 15">
    <name type="scientific">Linderina pennispora</name>
    <dbReference type="NCBI Taxonomy" id="61395"/>
    <lineage>
        <taxon>Eukaryota</taxon>
        <taxon>Fungi</taxon>
        <taxon>Fungi incertae sedis</taxon>
        <taxon>Zoopagomycota</taxon>
        <taxon>Kickxellomycotina</taxon>
        <taxon>Kickxellomycetes</taxon>
        <taxon>Kickxellales</taxon>
        <taxon>Kickxellaceae</taxon>
        <taxon>Linderina</taxon>
    </lineage>
</organism>
<comment type="catalytic activity">
    <reaction evidence="1">
        <text>S-ubiquitinyl-[E2 ubiquitin-conjugating enzyme]-L-cysteine + [acceptor protein]-L-lysine = [E2 ubiquitin-conjugating enzyme]-L-cysteine + N(6)-ubiquitinyl-[acceptor protein]-L-lysine.</text>
        <dbReference type="EC" id="2.3.2.27"/>
    </reaction>
</comment>
<evidence type="ECO:0000256" key="3">
    <source>
        <dbReference type="ARBA" id="ARBA00003697"/>
    </source>
</evidence>
<dbReference type="SMART" id="SM00504">
    <property type="entry name" value="Ubox"/>
    <property type="match status" value="1"/>
</dbReference>
<evidence type="ECO:0000259" key="13">
    <source>
        <dbReference type="PROSITE" id="PS51698"/>
    </source>
</evidence>
<dbReference type="InterPro" id="IPR003613">
    <property type="entry name" value="Ubox_domain"/>
</dbReference>
<gene>
    <name evidence="14" type="ORF">DL89DRAFT_269904</name>
</gene>